<dbReference type="Proteomes" id="UP000198788">
    <property type="component" value="Unassembled WGS sequence"/>
</dbReference>
<dbReference type="EMBL" id="FOZV01000003">
    <property type="protein sequence ID" value="SFS52301.1"/>
    <property type="molecule type" value="Genomic_DNA"/>
</dbReference>
<reference evidence="2" key="1">
    <citation type="submission" date="2016-10" db="EMBL/GenBank/DDBJ databases">
        <authorList>
            <person name="Varghese N."/>
            <person name="Submissions S."/>
        </authorList>
    </citation>
    <scope>NUCLEOTIDE SEQUENCE [LARGE SCALE GENOMIC DNA]</scope>
    <source>
        <strain evidence="2">CGMCC 1.10683</strain>
    </source>
</reference>
<keyword evidence="2" id="KW-1185">Reference proteome</keyword>
<dbReference type="OrthoDB" id="7168878at2"/>
<organism evidence="1 2">
    <name type="scientific">Brevundimonas viscosa</name>
    <dbReference type="NCBI Taxonomy" id="871741"/>
    <lineage>
        <taxon>Bacteria</taxon>
        <taxon>Pseudomonadati</taxon>
        <taxon>Pseudomonadota</taxon>
        <taxon>Alphaproteobacteria</taxon>
        <taxon>Caulobacterales</taxon>
        <taxon>Caulobacteraceae</taxon>
        <taxon>Brevundimonas</taxon>
    </lineage>
</organism>
<name>A0A1I6QIL8_9CAUL</name>
<gene>
    <name evidence="1" type="ORF">SAMN05192570_1863</name>
</gene>
<dbReference type="AlphaFoldDB" id="A0A1I6QIL8"/>
<dbReference type="RefSeq" id="WP_143105793.1">
    <property type="nucleotide sequence ID" value="NZ_FOZV01000003.1"/>
</dbReference>
<evidence type="ECO:0000313" key="2">
    <source>
        <dbReference type="Proteomes" id="UP000198788"/>
    </source>
</evidence>
<protein>
    <submittedName>
        <fullName evidence="1">Uncharacterized protein</fullName>
    </submittedName>
</protein>
<evidence type="ECO:0000313" key="1">
    <source>
        <dbReference type="EMBL" id="SFS52301.1"/>
    </source>
</evidence>
<sequence length="455" mass="49031">MAGLSAAHRSALAALLARCGDPVLRAVGGAIARLPGERAIELRAMLSGEMRDRRRRGLVFAPLAPMFRSRADGVAAMTFPAEVLPRLWRIASEREPHLLPRLDDEDEDSDAVAVANRICQAAASVVRDRPELVWPAGVEPDTRESGLADLAACLDLAHVARRAMPSIEVWLKRPDGDQLAELRLLVKDAAAIHADGARRLIEMLFAHLEDAVLVLRIVTRTSGVAEREGFLSASELADFVDRLLDGVALRAGRLAAYTPRLDAEELRSVLRDLDWCANVLAELDVTLTLDPGSPWGKAVRDARLKLADWLSGLMRAADRAVDKALPLTRVQIVGRMSRMAPLLTAPGRGDEADVALALLRLVGAARGASATFGCESDRRALEEALQARLTDYADQVLLMVNDREAPDEDHALRLVAVAARYLEEIGARAAARTVRRRAAVAGGSGSQDGPSSQAA</sequence>
<dbReference type="STRING" id="871741.SAMN05192570_1863"/>
<accession>A0A1I6QIL8</accession>
<proteinExistence type="predicted"/>